<evidence type="ECO:0000256" key="1">
    <source>
        <dbReference type="SAM" id="MobiDB-lite"/>
    </source>
</evidence>
<name>A0A834WHA9_9FABA</name>
<evidence type="ECO:0000313" key="3">
    <source>
        <dbReference type="Proteomes" id="UP000634136"/>
    </source>
</evidence>
<feature type="region of interest" description="Disordered" evidence="1">
    <location>
        <begin position="1"/>
        <end position="20"/>
    </location>
</feature>
<dbReference type="AlphaFoldDB" id="A0A834WHA9"/>
<reference evidence="2" key="1">
    <citation type="submission" date="2020-09" db="EMBL/GenBank/DDBJ databases">
        <title>Genome-Enabled Discovery of Anthraquinone Biosynthesis in Senna tora.</title>
        <authorList>
            <person name="Kang S.-H."/>
            <person name="Pandey R.P."/>
            <person name="Lee C.-M."/>
            <person name="Sim J.-S."/>
            <person name="Jeong J.-T."/>
            <person name="Choi B.-S."/>
            <person name="Jung M."/>
            <person name="Ginzburg D."/>
            <person name="Zhao K."/>
            <person name="Won S.Y."/>
            <person name="Oh T.-J."/>
            <person name="Yu Y."/>
            <person name="Kim N.-H."/>
            <person name="Lee O.R."/>
            <person name="Lee T.-H."/>
            <person name="Bashyal P."/>
            <person name="Kim T.-S."/>
            <person name="Lee W.-H."/>
            <person name="Kawkins C."/>
            <person name="Kim C.-K."/>
            <person name="Kim J.S."/>
            <person name="Ahn B.O."/>
            <person name="Rhee S.Y."/>
            <person name="Sohng J.K."/>
        </authorList>
    </citation>
    <scope>NUCLEOTIDE SEQUENCE</scope>
    <source>
        <tissue evidence="2">Leaf</tissue>
    </source>
</reference>
<evidence type="ECO:0000313" key="2">
    <source>
        <dbReference type="EMBL" id="KAF7819381.1"/>
    </source>
</evidence>
<dbReference type="EMBL" id="JAAIUW010000008">
    <property type="protein sequence ID" value="KAF7819381.1"/>
    <property type="molecule type" value="Genomic_DNA"/>
</dbReference>
<organism evidence="2 3">
    <name type="scientific">Senna tora</name>
    <dbReference type="NCBI Taxonomy" id="362788"/>
    <lineage>
        <taxon>Eukaryota</taxon>
        <taxon>Viridiplantae</taxon>
        <taxon>Streptophyta</taxon>
        <taxon>Embryophyta</taxon>
        <taxon>Tracheophyta</taxon>
        <taxon>Spermatophyta</taxon>
        <taxon>Magnoliopsida</taxon>
        <taxon>eudicotyledons</taxon>
        <taxon>Gunneridae</taxon>
        <taxon>Pentapetalae</taxon>
        <taxon>rosids</taxon>
        <taxon>fabids</taxon>
        <taxon>Fabales</taxon>
        <taxon>Fabaceae</taxon>
        <taxon>Caesalpinioideae</taxon>
        <taxon>Cassia clade</taxon>
        <taxon>Senna</taxon>
    </lineage>
</organism>
<gene>
    <name evidence="2" type="ORF">G2W53_024836</name>
</gene>
<proteinExistence type="predicted"/>
<sequence length="20" mass="2087">MGDVGEGKGNRNMSPHKGSE</sequence>
<comment type="caution">
    <text evidence="2">The sequence shown here is derived from an EMBL/GenBank/DDBJ whole genome shotgun (WGS) entry which is preliminary data.</text>
</comment>
<accession>A0A834WHA9</accession>
<dbReference type="Proteomes" id="UP000634136">
    <property type="component" value="Unassembled WGS sequence"/>
</dbReference>
<protein>
    <submittedName>
        <fullName evidence="2">Uncharacterized protein</fullName>
    </submittedName>
</protein>
<keyword evidence="3" id="KW-1185">Reference proteome</keyword>